<dbReference type="GO" id="GO:0002161">
    <property type="term" value="F:aminoacyl-tRNA deacylase activity"/>
    <property type="evidence" value="ECO:0007669"/>
    <property type="project" value="InterPro"/>
</dbReference>
<evidence type="ECO:0000259" key="14">
    <source>
        <dbReference type="Pfam" id="PF13603"/>
    </source>
</evidence>
<feature type="domain" description="Methionyl/Valyl/Leucyl/Isoleucyl-tRNA synthetase anticodon-binding" evidence="12">
    <location>
        <begin position="705"/>
        <end position="827"/>
    </location>
</feature>
<dbReference type="FunFam" id="3.40.50.620:FF:000003">
    <property type="entry name" value="Leucine--tRNA ligase"/>
    <property type="match status" value="1"/>
</dbReference>
<evidence type="ECO:0000256" key="6">
    <source>
        <dbReference type="ARBA" id="ARBA00022917"/>
    </source>
</evidence>
<keyword evidence="5 9" id="KW-0067">ATP-binding</keyword>
<dbReference type="PANTHER" id="PTHR43740:SF2">
    <property type="entry name" value="LEUCINE--TRNA LIGASE, MITOCHONDRIAL"/>
    <property type="match status" value="1"/>
</dbReference>
<dbReference type="STRING" id="698738.OLEAN_C32980"/>
<dbReference type="InterPro" id="IPR002300">
    <property type="entry name" value="aa-tRNA-synth_Ia"/>
</dbReference>
<feature type="binding site" evidence="9">
    <location>
        <position position="629"/>
    </location>
    <ligand>
        <name>ATP</name>
        <dbReference type="ChEBI" id="CHEBI:30616"/>
    </ligand>
</feature>
<dbReference type="FunFam" id="3.90.740.10:FF:000012">
    <property type="entry name" value="Leucine--tRNA ligase"/>
    <property type="match status" value="1"/>
</dbReference>
<feature type="domain" description="Aminoacyl-tRNA synthetase class Ia" evidence="11">
    <location>
        <begin position="423"/>
        <end position="578"/>
    </location>
</feature>
<feature type="domain" description="Methionyl/Leucyl tRNA synthetase" evidence="13">
    <location>
        <begin position="39"/>
        <end position="180"/>
    </location>
</feature>
<dbReference type="InterPro" id="IPR009008">
    <property type="entry name" value="Val/Leu/Ile-tRNA-synth_edit"/>
</dbReference>
<dbReference type="AlphaFoldDB" id="R4YV28"/>
<dbReference type="SUPFAM" id="SSF50677">
    <property type="entry name" value="ValRS/IleRS/LeuRS editing domain"/>
    <property type="match status" value="1"/>
</dbReference>
<evidence type="ECO:0000259" key="12">
    <source>
        <dbReference type="Pfam" id="PF08264"/>
    </source>
</evidence>
<dbReference type="PROSITE" id="PS00178">
    <property type="entry name" value="AA_TRNA_LIGASE_I"/>
    <property type="match status" value="1"/>
</dbReference>
<dbReference type="Pfam" id="PF13603">
    <property type="entry name" value="tRNA-synt_1_2"/>
    <property type="match status" value="1"/>
</dbReference>
<evidence type="ECO:0000256" key="7">
    <source>
        <dbReference type="ARBA" id="ARBA00023146"/>
    </source>
</evidence>
<dbReference type="EC" id="6.1.1.4" evidence="9"/>
<dbReference type="FunFam" id="3.40.50.620:FF:000124">
    <property type="entry name" value="Leucine--tRNA ligase"/>
    <property type="match status" value="1"/>
</dbReference>
<evidence type="ECO:0000256" key="10">
    <source>
        <dbReference type="RuleBase" id="RU363035"/>
    </source>
</evidence>
<dbReference type="CDD" id="cd00812">
    <property type="entry name" value="LeuRS_core"/>
    <property type="match status" value="1"/>
</dbReference>
<dbReference type="InterPro" id="IPR002302">
    <property type="entry name" value="Leu-tRNA-ligase"/>
</dbReference>
<evidence type="ECO:0000256" key="8">
    <source>
        <dbReference type="ARBA" id="ARBA00047469"/>
    </source>
</evidence>
<dbReference type="KEGG" id="oai:OLEAN_C32980"/>
<keyword evidence="6 9" id="KW-0648">Protein biosynthesis</keyword>
<dbReference type="SUPFAM" id="SSF47323">
    <property type="entry name" value="Anticodon-binding domain of a subclass of class I aminoacyl-tRNA synthetases"/>
    <property type="match status" value="1"/>
</dbReference>
<keyword evidence="4 9" id="KW-0547">Nucleotide-binding</keyword>
<dbReference type="InterPro" id="IPR025709">
    <property type="entry name" value="Leu_tRNA-synth_edit"/>
</dbReference>
<gene>
    <name evidence="9 15" type="primary">leuS</name>
    <name evidence="15" type="ORF">OLEAN_C32980</name>
</gene>
<sequence>MLESYQPKEIEGKLQQHWEQNQVFKAVHDASREKFYCLSMFPYPSGRLHMGHVRNYTIGDVVSRYQRMQGKNVMQPMGWDAFGLPAENAAIKHKTAPAKWTKENVAYMKTQLKSLGFGYDWDREFATCDPEYYRWEQWFFTQLVEKDMAYKKVSAVNWCPNDQTVLANEQVIDGCCWRCDTPVIKKEIPQWFIRITAYAEELLNDLDQLDEWPEQVKAMQKNWIGRSEGVEMRFALKDSNEALEIYTTRPDTLMGVTYVAVAAGHPLAAQAAGGNAEIQAFIEECKKSSTAEADIATVEKKGVDTGIKAIHPVTGDEVPVWIANFVLMDYGTGAVMAVPAHDQRDWEFATKYALQIKQVIAPKPKKGETESAAIDLSEGAYTEKGVLVNSGEFNGLPTNKAFKTIAHWLTTNGKGEIKVNYRLRDWGVSRQRYWGSPIPMIQKQDGTSVTTPVDMLPVILPTDVVMDGINSPIKNNPEFSDIELNGEPAFRETDTFDTFMESSWYYARYCTPQSHDQMLEPKEANYWLPVDQYIGGIEHAILHLLYARFFHKLLRDAGLVESDEPFKSLLCQGMVLADAYYYTTENGAKEWVNPADVTTERDEKGGIARIIETATGRELQFSGMSKMSKSKNNGVDPQAAIDLYGADTVRLYTMFAAPPEQTLEWSDAGVQGAKKFLERLWRLSFELTSGEAEVLNLETLDKDQKTARRKIHETIAKVTADMGQRQTYNTAIAAIMELLNALNKLDKNNEQSRAVAREGVEAIVLMLSPITPHITSELWNAFGHSDSVLDAQWPIVDEAALVKDSIEMVVQVNGKVRAKLELPANVSKEDAEAIARADENVLKFVGESTIRKVIVIPGKLVNIVAN</sequence>
<keyword evidence="7 9" id="KW-0030">Aminoacyl-tRNA synthetase</keyword>
<organism evidence="15 16">
    <name type="scientific">Oleispira antarctica RB-8</name>
    <dbReference type="NCBI Taxonomy" id="698738"/>
    <lineage>
        <taxon>Bacteria</taxon>
        <taxon>Pseudomonadati</taxon>
        <taxon>Pseudomonadota</taxon>
        <taxon>Gammaproteobacteria</taxon>
        <taxon>Oceanospirillales</taxon>
        <taxon>Oceanospirillaceae</taxon>
        <taxon>Oleispira</taxon>
    </lineage>
</organism>
<dbReference type="Gene3D" id="3.90.740.10">
    <property type="entry name" value="Valyl/Leucyl/Isoleucyl-tRNA synthetase, editing domain"/>
    <property type="match status" value="1"/>
</dbReference>
<dbReference type="PATRIC" id="fig|698738.3.peg.3429"/>
<dbReference type="Gene3D" id="1.10.730.10">
    <property type="entry name" value="Isoleucyl-tRNA Synthetase, Domain 1"/>
    <property type="match status" value="1"/>
</dbReference>
<feature type="short sequence motif" description="'HIGH' region" evidence="9">
    <location>
        <begin position="42"/>
        <end position="52"/>
    </location>
</feature>
<evidence type="ECO:0000259" key="11">
    <source>
        <dbReference type="Pfam" id="PF00133"/>
    </source>
</evidence>
<dbReference type="GO" id="GO:0004823">
    <property type="term" value="F:leucine-tRNA ligase activity"/>
    <property type="evidence" value="ECO:0007669"/>
    <property type="project" value="UniProtKB-UniRule"/>
</dbReference>
<dbReference type="Pfam" id="PF08264">
    <property type="entry name" value="Anticodon_1"/>
    <property type="match status" value="1"/>
</dbReference>
<dbReference type="PRINTS" id="PR00985">
    <property type="entry name" value="TRNASYNTHLEU"/>
</dbReference>
<dbReference type="HAMAP" id="MF_00049_B">
    <property type="entry name" value="Leu_tRNA_synth_B"/>
    <property type="match status" value="1"/>
</dbReference>
<evidence type="ECO:0000256" key="3">
    <source>
        <dbReference type="ARBA" id="ARBA00022598"/>
    </source>
</evidence>
<dbReference type="InterPro" id="IPR001412">
    <property type="entry name" value="aa-tRNA-synth_I_CS"/>
</dbReference>
<dbReference type="Gene3D" id="3.40.50.620">
    <property type="entry name" value="HUPs"/>
    <property type="match status" value="1"/>
</dbReference>
<dbReference type="FunFam" id="3.10.20.590:FF:000001">
    <property type="entry name" value="Leucine--tRNA ligase"/>
    <property type="match status" value="1"/>
</dbReference>
<dbReference type="GO" id="GO:0005829">
    <property type="term" value="C:cytosol"/>
    <property type="evidence" value="ECO:0007669"/>
    <property type="project" value="TreeGrafter"/>
</dbReference>
<evidence type="ECO:0000313" key="15">
    <source>
        <dbReference type="EMBL" id="CCK77474.1"/>
    </source>
</evidence>
<dbReference type="InterPro" id="IPR013155">
    <property type="entry name" value="M/V/L/I-tRNA-synth_anticd-bd"/>
</dbReference>
<dbReference type="Pfam" id="PF00133">
    <property type="entry name" value="tRNA-synt_1"/>
    <property type="match status" value="1"/>
</dbReference>
<evidence type="ECO:0000259" key="13">
    <source>
        <dbReference type="Pfam" id="PF09334"/>
    </source>
</evidence>
<evidence type="ECO:0000256" key="4">
    <source>
        <dbReference type="ARBA" id="ARBA00022741"/>
    </source>
</evidence>
<accession>R4YV28</accession>
<keyword evidence="16" id="KW-1185">Reference proteome</keyword>
<feature type="short sequence motif" description="'KMSKS' region" evidence="9">
    <location>
        <begin position="626"/>
        <end position="630"/>
    </location>
</feature>
<dbReference type="GO" id="GO:0006429">
    <property type="term" value="P:leucyl-tRNA aminoacylation"/>
    <property type="evidence" value="ECO:0007669"/>
    <property type="project" value="UniProtKB-UniRule"/>
</dbReference>
<dbReference type="GO" id="GO:0005524">
    <property type="term" value="F:ATP binding"/>
    <property type="evidence" value="ECO:0007669"/>
    <property type="project" value="UniProtKB-UniRule"/>
</dbReference>
<dbReference type="SUPFAM" id="SSF52374">
    <property type="entry name" value="Nucleotidylyl transferase"/>
    <property type="match status" value="1"/>
</dbReference>
<evidence type="ECO:0000256" key="5">
    <source>
        <dbReference type="ARBA" id="ARBA00022840"/>
    </source>
</evidence>
<feature type="domain" description="Leucyl-tRNA synthetase editing" evidence="14">
    <location>
        <begin position="221"/>
        <end position="409"/>
    </location>
</feature>
<dbReference type="InterPro" id="IPR014729">
    <property type="entry name" value="Rossmann-like_a/b/a_fold"/>
</dbReference>
<dbReference type="Gene3D" id="3.10.20.590">
    <property type="match status" value="1"/>
</dbReference>
<proteinExistence type="inferred from homology"/>
<evidence type="ECO:0000256" key="2">
    <source>
        <dbReference type="ARBA" id="ARBA00022490"/>
    </source>
</evidence>
<dbReference type="FunFam" id="1.10.730.10:FF:000011">
    <property type="entry name" value="Leucine--tRNA ligase chloroplastic/mitochondrial"/>
    <property type="match status" value="1"/>
</dbReference>
<dbReference type="Gene3D" id="2.20.28.290">
    <property type="match status" value="1"/>
</dbReference>
<protein>
    <recommendedName>
        <fullName evidence="9">Leucine--tRNA ligase</fullName>
        <ecNumber evidence="9">6.1.1.4</ecNumber>
    </recommendedName>
    <alternativeName>
        <fullName evidence="9">Leucyl-tRNA synthetase</fullName>
        <shortName evidence="9">LeuRS</shortName>
    </alternativeName>
</protein>
<keyword evidence="2 9" id="KW-0963">Cytoplasm</keyword>
<dbReference type="EMBL" id="FO203512">
    <property type="protein sequence ID" value="CCK77474.1"/>
    <property type="molecule type" value="Genomic_DNA"/>
</dbReference>
<dbReference type="HOGENOM" id="CLU_004427_0_0_6"/>
<comment type="similarity">
    <text evidence="1 9 10">Belongs to the class-I aminoacyl-tRNA synthetase family.</text>
</comment>
<comment type="subcellular location">
    <subcellularLocation>
        <location evidence="9">Cytoplasm</location>
    </subcellularLocation>
</comment>
<dbReference type="Pfam" id="PF09334">
    <property type="entry name" value="tRNA-synt_1g"/>
    <property type="match status" value="1"/>
</dbReference>
<dbReference type="FunFam" id="2.20.28.290:FF:000001">
    <property type="entry name" value="Leucine--tRNA ligase"/>
    <property type="match status" value="1"/>
</dbReference>
<dbReference type="NCBIfam" id="TIGR00396">
    <property type="entry name" value="leuS_bact"/>
    <property type="match status" value="1"/>
</dbReference>
<evidence type="ECO:0000256" key="1">
    <source>
        <dbReference type="ARBA" id="ARBA00005594"/>
    </source>
</evidence>
<dbReference type="OrthoDB" id="9810365at2"/>
<keyword evidence="3 9" id="KW-0436">Ligase</keyword>
<evidence type="ECO:0000313" key="16">
    <source>
        <dbReference type="Proteomes" id="UP000032749"/>
    </source>
</evidence>
<reference evidence="15 16" key="1">
    <citation type="journal article" date="2013" name="Nat. Commun.">
        <title>Genome sequence and functional genomic analysis of the oil-degrading bacterium Oleispira antarctica.</title>
        <authorList>
            <person name="Kube M."/>
            <person name="Chernikova T.N."/>
            <person name="Al-Ramahi Y."/>
            <person name="Beloqui A."/>
            <person name="Lopez-Cortez N."/>
            <person name="Guazzaroni M.E."/>
            <person name="Heipieper H.J."/>
            <person name="Klages S."/>
            <person name="Kotsyurbenko O.R."/>
            <person name="Langer I."/>
            <person name="Nechitaylo T.Y."/>
            <person name="Lunsdorf H."/>
            <person name="Fernandez M."/>
            <person name="Juarez S."/>
            <person name="Ciordia S."/>
            <person name="Singer A."/>
            <person name="Kagan O."/>
            <person name="Egorova O."/>
            <person name="Petit P.A."/>
            <person name="Stogios P."/>
            <person name="Kim Y."/>
            <person name="Tchigvintsev A."/>
            <person name="Flick R."/>
            <person name="Denaro R."/>
            <person name="Genovese M."/>
            <person name="Albar J.P."/>
            <person name="Reva O.N."/>
            <person name="Martinez-Gomariz M."/>
            <person name="Tran H."/>
            <person name="Ferrer M."/>
            <person name="Savchenko A."/>
            <person name="Yakunin A.F."/>
            <person name="Yakimov M.M."/>
            <person name="Golyshina O.V."/>
            <person name="Reinhardt R."/>
            <person name="Golyshin P.N."/>
        </authorList>
    </citation>
    <scope>NUCLEOTIDE SEQUENCE [LARGE SCALE GENOMIC DNA]</scope>
</reference>
<comment type="catalytic activity">
    <reaction evidence="8 9">
        <text>tRNA(Leu) + L-leucine + ATP = L-leucyl-tRNA(Leu) + AMP + diphosphate</text>
        <dbReference type="Rhea" id="RHEA:11688"/>
        <dbReference type="Rhea" id="RHEA-COMP:9613"/>
        <dbReference type="Rhea" id="RHEA-COMP:9622"/>
        <dbReference type="ChEBI" id="CHEBI:30616"/>
        <dbReference type="ChEBI" id="CHEBI:33019"/>
        <dbReference type="ChEBI" id="CHEBI:57427"/>
        <dbReference type="ChEBI" id="CHEBI:78442"/>
        <dbReference type="ChEBI" id="CHEBI:78494"/>
        <dbReference type="ChEBI" id="CHEBI:456215"/>
        <dbReference type="EC" id="6.1.1.4"/>
    </reaction>
</comment>
<name>R4YV28_OLEAN</name>
<dbReference type="InterPro" id="IPR015413">
    <property type="entry name" value="Methionyl/Leucyl_tRNA_Synth"/>
</dbReference>
<dbReference type="InterPro" id="IPR009080">
    <property type="entry name" value="tRNAsynth_Ia_anticodon-bd"/>
</dbReference>
<dbReference type="Proteomes" id="UP000032749">
    <property type="component" value="Chromosome"/>
</dbReference>
<dbReference type="CDD" id="cd07958">
    <property type="entry name" value="Anticodon_Ia_Leu_BEm"/>
    <property type="match status" value="1"/>
</dbReference>
<evidence type="ECO:0000256" key="9">
    <source>
        <dbReference type="HAMAP-Rule" id="MF_00049"/>
    </source>
</evidence>
<dbReference type="PANTHER" id="PTHR43740">
    <property type="entry name" value="LEUCYL-TRNA SYNTHETASE"/>
    <property type="match status" value="1"/>
</dbReference>